<dbReference type="InterPro" id="IPR001048">
    <property type="entry name" value="Asp/Glu/Uridylate_kinase"/>
</dbReference>
<dbReference type="SMART" id="SM00359">
    <property type="entry name" value="PUA"/>
    <property type="match status" value="1"/>
</dbReference>
<keyword evidence="1" id="KW-0641">Proline biosynthesis</keyword>
<evidence type="ECO:0000313" key="3">
    <source>
        <dbReference type="Proteomes" id="UP000217696"/>
    </source>
</evidence>
<dbReference type="PANTHER" id="PTHR43654">
    <property type="entry name" value="GLUTAMATE 5-KINASE"/>
    <property type="match status" value="1"/>
</dbReference>
<dbReference type="EMBL" id="AP017312">
    <property type="protein sequence ID" value="BAU26744.1"/>
    <property type="molecule type" value="Genomic_DNA"/>
</dbReference>
<name>A0A0U4WD61_9BACL</name>
<keyword evidence="1 2" id="KW-0808">Transferase</keyword>
<feature type="binding site" evidence="1">
    <location>
        <position position="52"/>
    </location>
    <ligand>
        <name>substrate</name>
    </ligand>
</feature>
<dbReference type="HAMAP" id="MF_00456">
    <property type="entry name" value="ProB"/>
    <property type="match status" value="1"/>
</dbReference>
<dbReference type="RefSeq" id="WP_096463760.1">
    <property type="nucleotide sequence ID" value="NZ_AP017312.1"/>
</dbReference>
<dbReference type="InterPro" id="IPR011529">
    <property type="entry name" value="Glu_5kinase"/>
</dbReference>
<dbReference type="InterPro" id="IPR036974">
    <property type="entry name" value="PUA_sf"/>
</dbReference>
<dbReference type="OrthoDB" id="9804434at2"/>
<dbReference type="SUPFAM" id="SSF88697">
    <property type="entry name" value="PUA domain-like"/>
    <property type="match status" value="1"/>
</dbReference>
<dbReference type="FunFam" id="3.40.1160.10:FF:000018">
    <property type="entry name" value="Glutamate 5-kinase"/>
    <property type="match status" value="1"/>
</dbReference>
<dbReference type="AlphaFoldDB" id="A0A0U4WD61"/>
<gene>
    <name evidence="1 2" type="primary">proB</name>
    <name evidence="2" type="ORF">CB4_00887</name>
</gene>
<dbReference type="Gene3D" id="3.40.1160.10">
    <property type="entry name" value="Acetylglutamate kinase-like"/>
    <property type="match status" value="1"/>
</dbReference>
<dbReference type="CDD" id="cd04242">
    <property type="entry name" value="AAK_G5K_ProB"/>
    <property type="match status" value="1"/>
</dbReference>
<proteinExistence type="inferred from homology"/>
<dbReference type="GO" id="GO:0005524">
    <property type="term" value="F:ATP binding"/>
    <property type="evidence" value="ECO:0007669"/>
    <property type="project" value="UniProtKB-KW"/>
</dbReference>
<dbReference type="PROSITE" id="PS50890">
    <property type="entry name" value="PUA"/>
    <property type="match status" value="1"/>
</dbReference>
<comment type="subcellular location">
    <subcellularLocation>
        <location evidence="1">Cytoplasm</location>
    </subcellularLocation>
</comment>
<keyword evidence="1" id="KW-0963">Cytoplasm</keyword>
<organism evidence="2 3">
    <name type="scientific">Aneurinibacillus soli</name>
    <dbReference type="NCBI Taxonomy" id="1500254"/>
    <lineage>
        <taxon>Bacteria</taxon>
        <taxon>Bacillati</taxon>
        <taxon>Bacillota</taxon>
        <taxon>Bacilli</taxon>
        <taxon>Bacillales</taxon>
        <taxon>Paenibacillaceae</taxon>
        <taxon>Aneurinibacillus group</taxon>
        <taxon>Aneurinibacillus</taxon>
    </lineage>
</organism>
<dbReference type="PROSITE" id="PS00902">
    <property type="entry name" value="GLUTAMATE_5_KINASE"/>
    <property type="match status" value="1"/>
</dbReference>
<dbReference type="InterPro" id="IPR041739">
    <property type="entry name" value="G5K_ProB"/>
</dbReference>
<evidence type="ECO:0000313" key="2">
    <source>
        <dbReference type="EMBL" id="BAU26744.1"/>
    </source>
</evidence>
<sequence>MDNKKKNRIVVKIGSSSLTNPNGGLSHEKLIGHVDALAALRQAGHDVILVSSGAVAAGFTALGYPSRPVTIEGKQAAAAVGQGLLIQAYNERLGTHGLTAAQILLTRDDFAKRNRYHNAYNTLNELLKRGMIPIINENDCVAVDELTFGDNDMLSALVAGFLHADGLMILTDTDGLYDADPRSNPHARKFSLLHEITPEIEALAGGAGSSVGTGGMRSKINAAKFALSLGIDIFVGTGDGADKLLLILAGEGAGTYFRNEMQGSLKSHKQWIAFHADCAGRIEVDAGAASALLYGGKSLLPSGITDVVGSFLAGDVVEVWDTLGRRLGKGEVRYDANQLRQVKGESGPACQEVLGTSRIEAIHRDNWVTLYMEENKEETREEIIQ</sequence>
<reference evidence="2 3" key="1">
    <citation type="submission" date="2015-12" db="EMBL/GenBank/DDBJ databases">
        <title>Genome sequence of Aneurinibacillus soli.</title>
        <authorList>
            <person name="Lee J.S."/>
            <person name="Lee K.C."/>
            <person name="Kim K.K."/>
            <person name="Lee B.W."/>
        </authorList>
    </citation>
    <scope>NUCLEOTIDE SEQUENCE [LARGE SCALE GENOMIC DNA]</scope>
    <source>
        <strain evidence="2 3">CB4</strain>
    </source>
</reference>
<comment type="pathway">
    <text evidence="1">Amino-acid biosynthesis; L-proline biosynthesis; L-glutamate 5-semialdehyde from L-glutamate: step 1/2.</text>
</comment>
<feature type="binding site" evidence="1">
    <location>
        <begin position="171"/>
        <end position="172"/>
    </location>
    <ligand>
        <name>ATP</name>
        <dbReference type="ChEBI" id="CHEBI:30616"/>
    </ligand>
</feature>
<dbReference type="KEGG" id="asoc:CB4_00887"/>
<dbReference type="PIRSF" id="PIRSF000729">
    <property type="entry name" value="GK"/>
    <property type="match status" value="1"/>
</dbReference>
<feature type="binding site" evidence="1">
    <location>
        <position position="151"/>
    </location>
    <ligand>
        <name>substrate</name>
    </ligand>
</feature>
<comment type="similarity">
    <text evidence="1">Belongs to the glutamate 5-kinase family.</text>
</comment>
<dbReference type="GO" id="GO:0055129">
    <property type="term" value="P:L-proline biosynthetic process"/>
    <property type="evidence" value="ECO:0007669"/>
    <property type="project" value="UniProtKB-UniRule"/>
</dbReference>
<dbReference type="NCBIfam" id="TIGR01027">
    <property type="entry name" value="proB"/>
    <property type="match status" value="1"/>
</dbReference>
<dbReference type="Proteomes" id="UP000217696">
    <property type="component" value="Chromosome"/>
</dbReference>
<dbReference type="InterPro" id="IPR001057">
    <property type="entry name" value="Glu/AcGlu_kinase"/>
</dbReference>
<dbReference type="UniPathway" id="UPA00098">
    <property type="reaction ID" value="UER00359"/>
</dbReference>
<comment type="catalytic activity">
    <reaction evidence="1">
        <text>L-glutamate + ATP = L-glutamyl 5-phosphate + ADP</text>
        <dbReference type="Rhea" id="RHEA:14877"/>
        <dbReference type="ChEBI" id="CHEBI:29985"/>
        <dbReference type="ChEBI" id="CHEBI:30616"/>
        <dbReference type="ChEBI" id="CHEBI:58274"/>
        <dbReference type="ChEBI" id="CHEBI:456216"/>
        <dbReference type="EC" id="2.7.2.11"/>
    </reaction>
</comment>
<dbReference type="Gene3D" id="2.30.130.10">
    <property type="entry name" value="PUA domain"/>
    <property type="match status" value="1"/>
</dbReference>
<evidence type="ECO:0000256" key="1">
    <source>
        <dbReference type="HAMAP-Rule" id="MF_00456"/>
    </source>
</evidence>
<dbReference type="PRINTS" id="PR00474">
    <property type="entry name" value="GLU5KINASE"/>
</dbReference>
<keyword evidence="3" id="KW-1185">Reference proteome</keyword>
<dbReference type="Pfam" id="PF00696">
    <property type="entry name" value="AA_kinase"/>
    <property type="match status" value="1"/>
</dbReference>
<keyword evidence="1" id="KW-0067">ATP-binding</keyword>
<dbReference type="InterPro" id="IPR005715">
    <property type="entry name" value="Glu_5kinase/COase_Synthase"/>
</dbReference>
<feature type="binding site" evidence="1">
    <location>
        <begin position="213"/>
        <end position="219"/>
    </location>
    <ligand>
        <name>ATP</name>
        <dbReference type="ChEBI" id="CHEBI:30616"/>
    </ligand>
</feature>
<protein>
    <recommendedName>
        <fullName evidence="1">Glutamate 5-kinase</fullName>
        <ecNumber evidence="1">2.7.2.11</ecNumber>
    </recommendedName>
    <alternativeName>
        <fullName evidence="1">Gamma-glutamyl kinase</fullName>
        <shortName evidence="1">GK</shortName>
    </alternativeName>
</protein>
<dbReference type="SUPFAM" id="SSF53633">
    <property type="entry name" value="Carbamate kinase-like"/>
    <property type="match status" value="1"/>
</dbReference>
<dbReference type="Pfam" id="PF01472">
    <property type="entry name" value="PUA"/>
    <property type="match status" value="1"/>
</dbReference>
<dbReference type="GO" id="GO:0003723">
    <property type="term" value="F:RNA binding"/>
    <property type="evidence" value="ECO:0007669"/>
    <property type="project" value="InterPro"/>
</dbReference>
<dbReference type="InterPro" id="IPR019797">
    <property type="entry name" value="Glutamate_5-kinase_CS"/>
</dbReference>
<keyword evidence="1" id="KW-0028">Amino-acid biosynthesis</keyword>
<dbReference type="CDD" id="cd21157">
    <property type="entry name" value="PUA_G5K"/>
    <property type="match status" value="1"/>
</dbReference>
<dbReference type="InterPro" id="IPR015947">
    <property type="entry name" value="PUA-like_sf"/>
</dbReference>
<dbReference type="GO" id="GO:0004349">
    <property type="term" value="F:glutamate 5-kinase activity"/>
    <property type="evidence" value="ECO:0007669"/>
    <property type="project" value="UniProtKB-UniRule"/>
</dbReference>
<dbReference type="InterPro" id="IPR036393">
    <property type="entry name" value="AceGlu_kinase-like_sf"/>
</dbReference>
<keyword evidence="1" id="KW-0547">Nucleotide-binding</keyword>
<dbReference type="PANTHER" id="PTHR43654:SF1">
    <property type="entry name" value="ISOPENTENYL PHOSPHATE KINASE"/>
    <property type="match status" value="1"/>
</dbReference>
<dbReference type="GO" id="GO:0005829">
    <property type="term" value="C:cytosol"/>
    <property type="evidence" value="ECO:0007669"/>
    <property type="project" value="TreeGrafter"/>
</dbReference>
<keyword evidence="1 2" id="KW-0418">Kinase</keyword>
<dbReference type="EC" id="2.7.2.11" evidence="1"/>
<comment type="function">
    <text evidence="1">Catalyzes the transfer of a phosphate group to glutamate to form L-glutamate 5-phosphate.</text>
</comment>
<accession>A0A0U4WD61</accession>
<dbReference type="InterPro" id="IPR002478">
    <property type="entry name" value="PUA"/>
</dbReference>
<feature type="binding site" evidence="1">
    <location>
        <position position="139"/>
    </location>
    <ligand>
        <name>substrate</name>
    </ligand>
</feature>
<feature type="binding site" evidence="1">
    <location>
        <position position="12"/>
    </location>
    <ligand>
        <name>ATP</name>
        <dbReference type="ChEBI" id="CHEBI:30616"/>
    </ligand>
</feature>